<sequence length="131" mass="14691">PRLSKIPRHHILALSINQKDKMKKLQHIHKGNPLKHPSSHRTLSPLPENMVVGLAGTVRCPSQKKLYNLESCNLRKTSEGTRCDKWGMLAYILSVEHYLFFSMNLSQACVPQPLCYGTISGRNGDPTASID</sequence>
<dbReference type="Proteomes" id="UP000237000">
    <property type="component" value="Unassembled WGS sequence"/>
</dbReference>
<keyword evidence="2" id="KW-1185">Reference proteome</keyword>
<reference evidence="2" key="1">
    <citation type="submission" date="2016-06" db="EMBL/GenBank/DDBJ databases">
        <title>Parallel loss of symbiosis genes in relatives of nitrogen-fixing non-legume Parasponia.</title>
        <authorList>
            <person name="Van Velzen R."/>
            <person name="Holmer R."/>
            <person name="Bu F."/>
            <person name="Rutten L."/>
            <person name="Van Zeijl A."/>
            <person name="Liu W."/>
            <person name="Santuari L."/>
            <person name="Cao Q."/>
            <person name="Sharma T."/>
            <person name="Shen D."/>
            <person name="Roswanjaya Y."/>
            <person name="Wardhani T."/>
            <person name="Kalhor M.S."/>
            <person name="Jansen J."/>
            <person name="Van den Hoogen J."/>
            <person name="Gungor B."/>
            <person name="Hartog M."/>
            <person name="Hontelez J."/>
            <person name="Verver J."/>
            <person name="Yang W.-C."/>
            <person name="Schijlen E."/>
            <person name="Repin R."/>
            <person name="Schilthuizen M."/>
            <person name="Schranz E."/>
            <person name="Heidstra R."/>
            <person name="Miyata K."/>
            <person name="Fedorova E."/>
            <person name="Kohlen W."/>
            <person name="Bisseling T."/>
            <person name="Smit S."/>
            <person name="Geurts R."/>
        </authorList>
    </citation>
    <scope>NUCLEOTIDE SEQUENCE [LARGE SCALE GENOMIC DNA]</scope>
    <source>
        <strain evidence="2">cv. RG33-2</strain>
    </source>
</reference>
<protein>
    <submittedName>
        <fullName evidence="1">Uncharacterized protein</fullName>
    </submittedName>
</protein>
<comment type="caution">
    <text evidence="1">The sequence shown here is derived from an EMBL/GenBank/DDBJ whole genome shotgun (WGS) entry which is preliminary data.</text>
</comment>
<name>A0A2P5EYR6_TREOI</name>
<evidence type="ECO:0000313" key="2">
    <source>
        <dbReference type="Proteomes" id="UP000237000"/>
    </source>
</evidence>
<dbReference type="OrthoDB" id="10346239at2759"/>
<organism evidence="1 2">
    <name type="scientific">Trema orientale</name>
    <name type="common">Charcoal tree</name>
    <name type="synonym">Celtis orientalis</name>
    <dbReference type="NCBI Taxonomy" id="63057"/>
    <lineage>
        <taxon>Eukaryota</taxon>
        <taxon>Viridiplantae</taxon>
        <taxon>Streptophyta</taxon>
        <taxon>Embryophyta</taxon>
        <taxon>Tracheophyta</taxon>
        <taxon>Spermatophyta</taxon>
        <taxon>Magnoliopsida</taxon>
        <taxon>eudicotyledons</taxon>
        <taxon>Gunneridae</taxon>
        <taxon>Pentapetalae</taxon>
        <taxon>rosids</taxon>
        <taxon>fabids</taxon>
        <taxon>Rosales</taxon>
        <taxon>Cannabaceae</taxon>
        <taxon>Trema</taxon>
    </lineage>
</organism>
<dbReference type="InParanoid" id="A0A2P5EYR6"/>
<accession>A0A2P5EYR6</accession>
<feature type="non-terminal residue" evidence="1">
    <location>
        <position position="1"/>
    </location>
</feature>
<proteinExistence type="predicted"/>
<gene>
    <name evidence="1" type="ORF">TorRG33x02_135380</name>
</gene>
<dbReference type="EMBL" id="JXTC01000081">
    <property type="protein sequence ID" value="PON90681.1"/>
    <property type="molecule type" value="Genomic_DNA"/>
</dbReference>
<evidence type="ECO:0000313" key="1">
    <source>
        <dbReference type="EMBL" id="PON90681.1"/>
    </source>
</evidence>
<dbReference type="AlphaFoldDB" id="A0A2P5EYR6"/>